<name>R7QAL7_CHOCR</name>
<proteinExistence type="inferred from homology"/>
<dbReference type="EMBL" id="HG001694">
    <property type="protein sequence ID" value="CDF34485.1"/>
    <property type="molecule type" value="Genomic_DNA"/>
</dbReference>
<dbReference type="STRING" id="2769.R7QAL7"/>
<dbReference type="NCBIfam" id="TIGR00745">
    <property type="entry name" value="apbA_panE"/>
    <property type="match status" value="1"/>
</dbReference>
<dbReference type="InterPro" id="IPR013752">
    <property type="entry name" value="KPA_reductase"/>
</dbReference>
<dbReference type="InterPro" id="IPR013332">
    <property type="entry name" value="KPR_N"/>
</dbReference>
<evidence type="ECO:0000259" key="4">
    <source>
        <dbReference type="Pfam" id="PF02558"/>
    </source>
</evidence>
<dbReference type="PANTHER" id="PTHR21708:SF26">
    <property type="entry name" value="2-DEHYDROPANTOATE 2-REDUCTASE"/>
    <property type="match status" value="1"/>
</dbReference>
<dbReference type="Proteomes" id="UP000012073">
    <property type="component" value="Unassembled WGS sequence"/>
</dbReference>
<feature type="domain" description="Ketopantoate reductase N-terminal" evidence="4">
    <location>
        <begin position="3"/>
        <end position="145"/>
    </location>
</feature>
<sequence>MRILMLGAGAIGGYFGGRMIAAGSDVTFLVRDRRAAQLKDGLKIESPRGNATIRVNTIVGGAQTDPFDVIVLCCKAYALSGALEAIAPHVRPHIPILPLLNGYAHLDQIQDRFPEALVWGGIAGIAATLTEDGTVVQMNPNQFITAGTRMDQPDSTAVLEALVSEMVRAEISATVTTSIEGSLWEKWTFLATLAAATCLMRGSIGQILATDHGEQLIAGLFDECNQTAVAEGHPPGPSPAQNYRGMLFEQGSPFTASMLRDIKADSPTEADHIIGDMIKRARRHSIATPLLDVAYSHLQVYEAQRAK</sequence>
<evidence type="ECO:0000256" key="1">
    <source>
        <dbReference type="ARBA" id="ARBA00007870"/>
    </source>
</evidence>
<comment type="similarity">
    <text evidence="1">Belongs to the ketopantoate reductase family.</text>
</comment>
<gene>
    <name evidence="6" type="ORF">CHC_T00002917001</name>
</gene>
<dbReference type="FunFam" id="1.10.1040.10:FF:000017">
    <property type="entry name" value="2-dehydropantoate 2-reductase"/>
    <property type="match status" value="1"/>
</dbReference>
<dbReference type="PANTHER" id="PTHR21708">
    <property type="entry name" value="PROBABLE 2-DEHYDROPANTOATE 2-REDUCTASE"/>
    <property type="match status" value="1"/>
</dbReference>
<evidence type="ECO:0000256" key="2">
    <source>
        <dbReference type="ARBA" id="ARBA00022857"/>
    </source>
</evidence>
<dbReference type="InterPro" id="IPR003710">
    <property type="entry name" value="ApbA"/>
</dbReference>
<dbReference type="OMA" id="NIANPLH"/>
<dbReference type="GO" id="GO:0015940">
    <property type="term" value="P:pantothenate biosynthetic process"/>
    <property type="evidence" value="ECO:0007669"/>
    <property type="project" value="InterPro"/>
</dbReference>
<dbReference type="AlphaFoldDB" id="R7QAL7"/>
<accession>R7QAL7</accession>
<evidence type="ECO:0000313" key="7">
    <source>
        <dbReference type="Proteomes" id="UP000012073"/>
    </source>
</evidence>
<evidence type="ECO:0008006" key="8">
    <source>
        <dbReference type="Google" id="ProtNLM"/>
    </source>
</evidence>
<dbReference type="InterPro" id="IPR013328">
    <property type="entry name" value="6PGD_dom2"/>
</dbReference>
<dbReference type="SUPFAM" id="SSF51735">
    <property type="entry name" value="NAD(P)-binding Rossmann-fold domains"/>
    <property type="match status" value="1"/>
</dbReference>
<keyword evidence="3" id="KW-0560">Oxidoreductase</keyword>
<dbReference type="Gene3D" id="3.40.50.720">
    <property type="entry name" value="NAD(P)-binding Rossmann-like Domain"/>
    <property type="match status" value="1"/>
</dbReference>
<feature type="domain" description="Ketopantoate reductase C-terminal" evidence="5">
    <location>
        <begin position="179"/>
        <end position="302"/>
    </location>
</feature>
<protein>
    <recommendedName>
        <fullName evidence="8">2-dehydropantoate 2-reductase</fullName>
    </recommendedName>
</protein>
<dbReference type="GO" id="GO:0005737">
    <property type="term" value="C:cytoplasm"/>
    <property type="evidence" value="ECO:0007669"/>
    <property type="project" value="TreeGrafter"/>
</dbReference>
<dbReference type="InterPro" id="IPR008927">
    <property type="entry name" value="6-PGluconate_DH-like_C_sf"/>
</dbReference>
<dbReference type="InterPro" id="IPR051402">
    <property type="entry name" value="KPR-Related"/>
</dbReference>
<dbReference type="Gene3D" id="1.10.1040.10">
    <property type="entry name" value="N-(1-d-carboxylethyl)-l-norvaline Dehydrogenase, domain 2"/>
    <property type="match status" value="1"/>
</dbReference>
<evidence type="ECO:0000256" key="3">
    <source>
        <dbReference type="ARBA" id="ARBA00023002"/>
    </source>
</evidence>
<dbReference type="Pfam" id="PF02558">
    <property type="entry name" value="ApbA"/>
    <property type="match status" value="1"/>
</dbReference>
<dbReference type="SUPFAM" id="SSF48179">
    <property type="entry name" value="6-phosphogluconate dehydrogenase C-terminal domain-like"/>
    <property type="match status" value="1"/>
</dbReference>
<dbReference type="RefSeq" id="XP_005714304.1">
    <property type="nucleotide sequence ID" value="XM_005714247.1"/>
</dbReference>
<keyword evidence="7" id="KW-1185">Reference proteome</keyword>
<evidence type="ECO:0000259" key="5">
    <source>
        <dbReference type="Pfam" id="PF08546"/>
    </source>
</evidence>
<dbReference type="GO" id="GO:0008677">
    <property type="term" value="F:2-dehydropantoate 2-reductase activity"/>
    <property type="evidence" value="ECO:0007669"/>
    <property type="project" value="InterPro"/>
</dbReference>
<dbReference type="KEGG" id="ccp:CHC_T00002917001"/>
<reference evidence="7" key="1">
    <citation type="journal article" date="2013" name="Proc. Natl. Acad. Sci. U.S.A.">
        <title>Genome structure and metabolic features in the red seaweed Chondrus crispus shed light on evolution of the Archaeplastida.</title>
        <authorList>
            <person name="Collen J."/>
            <person name="Porcel B."/>
            <person name="Carre W."/>
            <person name="Ball S.G."/>
            <person name="Chaparro C."/>
            <person name="Tonon T."/>
            <person name="Barbeyron T."/>
            <person name="Michel G."/>
            <person name="Noel B."/>
            <person name="Valentin K."/>
            <person name="Elias M."/>
            <person name="Artiguenave F."/>
            <person name="Arun A."/>
            <person name="Aury J.M."/>
            <person name="Barbosa-Neto J.F."/>
            <person name="Bothwell J.H."/>
            <person name="Bouget F.Y."/>
            <person name="Brillet L."/>
            <person name="Cabello-Hurtado F."/>
            <person name="Capella-Gutierrez S."/>
            <person name="Charrier B."/>
            <person name="Cladiere L."/>
            <person name="Cock J.M."/>
            <person name="Coelho S.M."/>
            <person name="Colleoni C."/>
            <person name="Czjzek M."/>
            <person name="Da Silva C."/>
            <person name="Delage L."/>
            <person name="Denoeud F."/>
            <person name="Deschamps P."/>
            <person name="Dittami S.M."/>
            <person name="Gabaldon T."/>
            <person name="Gachon C.M."/>
            <person name="Groisillier A."/>
            <person name="Herve C."/>
            <person name="Jabbari K."/>
            <person name="Katinka M."/>
            <person name="Kloareg B."/>
            <person name="Kowalczyk N."/>
            <person name="Labadie K."/>
            <person name="Leblanc C."/>
            <person name="Lopez P.J."/>
            <person name="McLachlan D.H."/>
            <person name="Meslet-Cladiere L."/>
            <person name="Moustafa A."/>
            <person name="Nehr Z."/>
            <person name="Nyvall Collen P."/>
            <person name="Panaud O."/>
            <person name="Partensky F."/>
            <person name="Poulain J."/>
            <person name="Rensing S.A."/>
            <person name="Rousvoal S."/>
            <person name="Samson G."/>
            <person name="Symeonidi A."/>
            <person name="Weissenbach J."/>
            <person name="Zambounis A."/>
            <person name="Wincker P."/>
            <person name="Boyen C."/>
        </authorList>
    </citation>
    <scope>NUCLEOTIDE SEQUENCE [LARGE SCALE GENOMIC DNA]</scope>
    <source>
        <strain evidence="7">cv. Stackhouse</strain>
    </source>
</reference>
<dbReference type="OrthoDB" id="3609at2759"/>
<evidence type="ECO:0000313" key="6">
    <source>
        <dbReference type="EMBL" id="CDF34485.1"/>
    </source>
</evidence>
<organism evidence="6 7">
    <name type="scientific">Chondrus crispus</name>
    <name type="common">Carrageen Irish moss</name>
    <name type="synonym">Polymorpha crispa</name>
    <dbReference type="NCBI Taxonomy" id="2769"/>
    <lineage>
        <taxon>Eukaryota</taxon>
        <taxon>Rhodophyta</taxon>
        <taxon>Florideophyceae</taxon>
        <taxon>Rhodymeniophycidae</taxon>
        <taxon>Gigartinales</taxon>
        <taxon>Gigartinaceae</taxon>
        <taxon>Chondrus</taxon>
    </lineage>
</organism>
<dbReference type="Pfam" id="PF08546">
    <property type="entry name" value="ApbA_C"/>
    <property type="match status" value="1"/>
</dbReference>
<dbReference type="GeneID" id="17322014"/>
<dbReference type="InterPro" id="IPR036291">
    <property type="entry name" value="NAD(P)-bd_dom_sf"/>
</dbReference>
<keyword evidence="2" id="KW-0521">NADP</keyword>
<dbReference type="Gramene" id="CDF34485">
    <property type="protein sequence ID" value="CDF34485"/>
    <property type="gene ID" value="CHC_T00002917001"/>
</dbReference>